<evidence type="ECO:0000256" key="12">
    <source>
        <dbReference type="ARBA" id="ARBA00024332"/>
    </source>
</evidence>
<evidence type="ECO:0000256" key="7">
    <source>
        <dbReference type="ARBA" id="ARBA00022737"/>
    </source>
</evidence>
<feature type="region of interest" description="Disordered" evidence="14">
    <location>
        <begin position="372"/>
        <end position="486"/>
    </location>
</feature>
<feature type="region of interest" description="Disordered" evidence="14">
    <location>
        <begin position="2184"/>
        <end position="2206"/>
    </location>
</feature>
<feature type="compositionally biased region" description="Basic residues" evidence="14">
    <location>
        <begin position="292"/>
        <end position="307"/>
    </location>
</feature>
<keyword evidence="3" id="KW-0678">Repressor</keyword>
<dbReference type="InterPro" id="IPR002999">
    <property type="entry name" value="Tudor"/>
</dbReference>
<feature type="domain" description="SET" evidence="15">
    <location>
        <begin position="2503"/>
        <end position="2746"/>
    </location>
</feature>
<dbReference type="Gene3D" id="3.80.10.10">
    <property type="entry name" value="Ribonuclease Inhibitor"/>
    <property type="match status" value="1"/>
</dbReference>
<dbReference type="Proteomes" id="UP000719412">
    <property type="component" value="Unassembled WGS sequence"/>
</dbReference>
<dbReference type="GO" id="GO:0005634">
    <property type="term" value="C:nucleus"/>
    <property type="evidence" value="ECO:0007669"/>
    <property type="project" value="InterPro"/>
</dbReference>
<evidence type="ECO:0000256" key="13">
    <source>
        <dbReference type="SAM" id="Coils"/>
    </source>
</evidence>
<dbReference type="InterPro" id="IPR031826">
    <property type="entry name" value="IC97/Casc1_N"/>
</dbReference>
<dbReference type="CDD" id="cd21181">
    <property type="entry name" value="Tudor_SETDB1_rpt2"/>
    <property type="match status" value="1"/>
</dbReference>
<dbReference type="SMART" id="SM00317">
    <property type="entry name" value="SET"/>
    <property type="match status" value="1"/>
</dbReference>
<dbReference type="Gene3D" id="2.30.30.140">
    <property type="match status" value="1"/>
</dbReference>
<dbReference type="PROSITE" id="PS50280">
    <property type="entry name" value="SET"/>
    <property type="match status" value="1"/>
</dbReference>
<evidence type="ECO:0000256" key="6">
    <source>
        <dbReference type="ARBA" id="ARBA00022691"/>
    </source>
</evidence>
<dbReference type="PRINTS" id="PR02043">
    <property type="entry name" value="CANCERSCCP1"/>
</dbReference>
<evidence type="ECO:0000256" key="14">
    <source>
        <dbReference type="SAM" id="MobiDB-lite"/>
    </source>
</evidence>
<keyword evidence="2" id="KW-0158">Chromosome</keyword>
<feature type="compositionally biased region" description="Basic residues" evidence="14">
    <location>
        <begin position="519"/>
        <end position="540"/>
    </location>
</feature>
<name>A0A8J6HEI9_TENMO</name>
<sequence>MAKSKGKHHKADKSDASGEAEVEQPPPDKEDEGQAEEAAAAEPEAEQEAPESQDVDQEKEKVSVETNQDEGVAAQEEPKIVPPSEAEPAEGEGQEVKGGDALEANLEQTVSEGKLKAKKSATEKMDEGGVEKKMKGKPSVTISEAHLEEAKSKGKKGKKKGKEKKGKKGASEVQGGEKEEEAVLKVERSESKDVKVARSKSSDQKMEDEKLEGSESKGKMDRSASRDQRLDRSQSKDLKMGKSASVVEAAEEELPPKKKKKKKGKGKKAKKSASTSQADLAQEEGAGDQPKKSQKGKKKRKGKKAKKSASTSQSSLTRVSRRKKGKEKKLKTVSMSEPSLEELTRNKSRSKTKMSQQNLSGLISKMSASFTALKATQSRSKSAVGLARKESEWTYVDSDASEDSDYSYEDLVEERLAKSSVMLKPKTKKKGKKGKGKKGKSTASETETGEEGEPKKKKKKKGKGKKKKRVEETSEEEEGMIEPQDDILAEIARMKYLAELEASGEETEGETTETEGTSKKKKKKKKKKKGPKKKLSKKEKARLAAEQAEKARMSAEEEAAKAAELERIRLEEERKAAIEKEKRESFEQQIRTEQLEAELDHFNQLVGYNKTLRAEAKAQEEWEFYVNCGRLPNPSKCDQMNTFLHLWENVVQETTMEEAARRTVDMLELLNDLDDLIDTADKKNDETVENWKWVRLLFRQQQAKSLDVATYRLLRDIEKNLHRIDIPTADYKYQDENVALCLWLRIQLPTPLPNPRRPPKPRIEVNFKEMKLEVQFPPTVDGEKTAVRALYVKYDHLSDLSDTYQKPDVPEQYDIDLWEAMRTEWRQKLLYKYDNRVRKTPVPPPPQEEGQEGENPPEPPPEDVIGPEDEVPVVPYRKLEPTASEYVITREDDLYKTTRTQLDKTVPDDVINLRKYSVIGGVYALHLVHQPPQPQDFVTLEMTLTPLYLPKQLELVDLYLEYSPPAPAPPGVRRLPEEIEEEMKKHEEELEKLILVTLTWPEHVIFLELPMVCYWDDERRVWSKSEVHDLKHNEEKGQLSFRTRKGGVFALATYRYANLPYQAWELRPEANGTISLQITAAILMVEFNVKDGLIALSQLQNSPNNALQDIVGTYYPLPKLVRTMQSCGVDVFPAFDAFCYIESTCEKHWPMEKHLYFNMAELGVCFNFAWSRWNLAAGRRNIVLQMREYNFEKTKQKSHLMLHVTPLNAIFVDCTEVSQTFNEEGIENMKFYPDLFHLMKGTSSMAVKKKIGKAPQELVFALYELLIATRVVSFSNAVVYDGGDSQSQARKYRARSFVSSFVFSMIVKLALLVTFVSAASNLEPLKEVCKYSHSHRVAKATCSNFDVTPKWEKDLLEGPTLDKLILKNVTGSLDLSNISTLGNLTYLSVSHSAVGNISFGPNSKLEFLVILRNKKFPDVSRDFFTHIVHINWLSIVSNNHTIAANTFTLLKNMTWLHIQNEKLEHLTGEFFKENPKLHEITIRNCHLREIDIDTFDSTTELEILSLNFNRIKYFKIGTFKNLKKLKILELHHNRFVDFNLQQFQGAVSLEILGLPSNFWKNIKTSDELQAVFPKLQKLEVKKKDLVRGDVKIRELRIRGIHIIGTPHDLDKMEEDDAMEIDETISSAQIIVRESSGIQIIGGPTNVGDAVKMESVEASAQPKKNPDVVVLDDDEDEPIPSKKSKKRLDERVEIIDLVQKSVNSKCINYACMNGQELMVAPNFCLSYFRVKNSGNGKKEVCTECYDMAVREYDMLATELQAGNILCNVKVPIRNDTVEIDDSDEEEQETRVPQMDEDNCKFVEDNFERILSETMAKLNFESHAVKEADYLKSMKNTIKDSIDELQSMIKETRTSLDNIQINLYNEFRSETVETSVISIIDDHYTSGNPIVRTGKSYTFRTNRSEAELSESVMLAPQRKSQRNVSKRVSYVELDGPNSPKPKEPEPTELPKDVPAVGKVEPPAINLEEIYYISRENSAGCWIKARLKAVLPPGTLYMGHPSLATLYKVLELKQHKERFVDGKSIASMKHSRVRLETGTRVIAVFKEIGSAGEVRKTKRHDPYYPGIVAEPPVAQNKYRYLIFFDIGYSQYVSYNSVHAVFEASKNVWEDMHMNSRSFIKKYLESPDRPMVKLSKGQTVRVEYNGKWVLCTIMNVDCSLVLVFFDSLNRMEWIYRGSTRLSPMFKEEQNATKRHTGVRTSNRKAGPSESATIVQYTKNSDFEKPTENSRTVRAVARKSTARPENNSLGGFVPFLPPVNNVMSMEPTSKIMYFTPRDQVITQRLYRPHNCSPACKDYVRHNLGKLRGHNPLSKPLLCGWARITQKVKGRKEIVYKAPCSRILRNMQEVHRYLRMTKSEMTVDLFDFNHMVRCLAEFNVECIPDPKDLSKGLEQVPVPVINGINNEMLDFCNYATKRVPMEDVPLNTDPEFLIGCDCEDDCADKMKCACWQLTLDGAAYMGKNVDPNSIGYVYRRLHEQVLTGIYECNSRCRCSSTCLNRVVQNPMSIKLQVFRTHNRGWGIRCVNDDGITYGDEYFAELDYIENCEKHKEDYESDVNEPDSPRSRSVTPDDDEEEEKEKRPDGRRKRNKEMEDNDFTPSYPLISREVENSMRLRRRKEEEPKADAEVRVKKEPEKWPSMEGITTEIETVTISDDEDDPKEVLSFNPKSGSDLEDSKPGHTSVRSFFGEEEPYIMDTKNAGNIGRFLNHSCSPNVFVQNVFVDTHDLRFPWVAFFCSQFIRAGTELTWNYNYDIGSVPGRVLYCHCGSLECKGSMYWDRDGHRLLFECLGLARTTTQHCLVHVVLTVKLRHVLVLYVLQLFFGLRLPCNTKTKFASEDSTL</sequence>
<feature type="region of interest" description="Disordered" evidence="14">
    <location>
        <begin position="1654"/>
        <end position="1684"/>
    </location>
</feature>
<dbReference type="EMBL" id="JABDTM020025587">
    <property type="protein sequence ID" value="KAH0813106.1"/>
    <property type="molecule type" value="Genomic_DNA"/>
</dbReference>
<organism evidence="19 20">
    <name type="scientific">Tenebrio molitor</name>
    <name type="common">Yellow mealworm beetle</name>
    <dbReference type="NCBI Taxonomy" id="7067"/>
    <lineage>
        <taxon>Eukaryota</taxon>
        <taxon>Metazoa</taxon>
        <taxon>Ecdysozoa</taxon>
        <taxon>Arthropoda</taxon>
        <taxon>Hexapoda</taxon>
        <taxon>Insecta</taxon>
        <taxon>Pterygota</taxon>
        <taxon>Neoptera</taxon>
        <taxon>Endopterygota</taxon>
        <taxon>Coleoptera</taxon>
        <taxon>Polyphaga</taxon>
        <taxon>Cucujiformia</taxon>
        <taxon>Tenebrionidae</taxon>
        <taxon>Tenebrio</taxon>
    </lineage>
</organism>
<evidence type="ECO:0000256" key="1">
    <source>
        <dbReference type="ARBA" id="ARBA00004286"/>
    </source>
</evidence>
<evidence type="ECO:0000256" key="2">
    <source>
        <dbReference type="ARBA" id="ARBA00022454"/>
    </source>
</evidence>
<dbReference type="PANTHER" id="PTHR20929">
    <property type="entry name" value="LUNG ADENOMA SUSCEPTIBILITY 1-RELATED"/>
    <property type="match status" value="1"/>
</dbReference>
<dbReference type="PROSITE" id="PS50867">
    <property type="entry name" value="PRE_SET"/>
    <property type="match status" value="1"/>
</dbReference>
<dbReference type="Pfam" id="PF12366">
    <property type="entry name" value="Casc1_C"/>
    <property type="match status" value="1"/>
</dbReference>
<evidence type="ECO:0000259" key="16">
    <source>
        <dbReference type="PROSITE" id="PS50867"/>
    </source>
</evidence>
<comment type="similarity">
    <text evidence="12">Belongs to the DNAI7 family.</text>
</comment>
<keyword evidence="5" id="KW-0808">Transferase</keyword>
<evidence type="ECO:0000313" key="20">
    <source>
        <dbReference type="Proteomes" id="UP000719412"/>
    </source>
</evidence>
<comment type="caution">
    <text evidence="19">The sequence shown here is derived from an EMBL/GenBank/DDBJ whole genome shotgun (WGS) entry which is preliminary data.</text>
</comment>
<feature type="compositionally biased region" description="Acidic residues" evidence="14">
    <location>
        <begin position="473"/>
        <end position="486"/>
    </location>
</feature>
<dbReference type="Gene3D" id="2.170.270.10">
    <property type="entry name" value="SET domain"/>
    <property type="match status" value="2"/>
</dbReference>
<feature type="domain" description="Post-SET" evidence="17">
    <location>
        <begin position="2755"/>
        <end position="2771"/>
    </location>
</feature>
<evidence type="ECO:0000256" key="8">
    <source>
        <dbReference type="ARBA" id="ARBA00022853"/>
    </source>
</evidence>
<dbReference type="PANTHER" id="PTHR20929:SF11">
    <property type="entry name" value="DYNEIN AXONEMAL INTERMEDIATE CHAIN 7"/>
    <property type="match status" value="1"/>
</dbReference>
<feature type="compositionally biased region" description="Acidic residues" evidence="14">
    <location>
        <begin position="502"/>
        <end position="513"/>
    </location>
</feature>
<dbReference type="InterPro" id="IPR001611">
    <property type="entry name" value="Leu-rich_rpt"/>
</dbReference>
<feature type="region of interest" description="Disordered" evidence="14">
    <location>
        <begin position="500"/>
        <end position="549"/>
    </location>
</feature>
<evidence type="ECO:0000256" key="9">
    <source>
        <dbReference type="ARBA" id="ARBA00023015"/>
    </source>
</evidence>
<feature type="region of interest" description="Disordered" evidence="14">
    <location>
        <begin position="1"/>
        <end position="360"/>
    </location>
</feature>
<keyword evidence="8" id="KW-0156">Chromatin regulator</keyword>
<dbReference type="SMART" id="SM00468">
    <property type="entry name" value="PreSET"/>
    <property type="match status" value="1"/>
</dbReference>
<dbReference type="InterPro" id="IPR041291">
    <property type="entry name" value="TUDOR_5"/>
</dbReference>
<keyword evidence="20" id="KW-1185">Reference proteome</keyword>
<gene>
    <name evidence="19" type="ORF">GEV33_009686</name>
</gene>
<feature type="compositionally biased region" description="Basic residues" evidence="14">
    <location>
        <begin position="319"/>
        <end position="331"/>
    </location>
</feature>
<dbReference type="Pfam" id="PF01429">
    <property type="entry name" value="MBD"/>
    <property type="match status" value="1"/>
</dbReference>
<dbReference type="GO" id="GO:0048487">
    <property type="term" value="F:beta-tubulin binding"/>
    <property type="evidence" value="ECO:0007669"/>
    <property type="project" value="TreeGrafter"/>
</dbReference>
<comment type="subcellular location">
    <subcellularLocation>
        <location evidence="1">Chromosome</location>
    </subcellularLocation>
</comment>
<dbReference type="Pfam" id="PF00856">
    <property type="entry name" value="SET"/>
    <property type="match status" value="1"/>
</dbReference>
<dbReference type="GO" id="GO:0046974">
    <property type="term" value="F:histone H3K9 methyltransferase activity"/>
    <property type="evidence" value="ECO:0007669"/>
    <property type="project" value="UniProtKB-ARBA"/>
</dbReference>
<keyword evidence="9" id="KW-0805">Transcription regulation</keyword>
<proteinExistence type="inferred from homology"/>
<keyword evidence="10 13" id="KW-0175">Coiled coil</keyword>
<evidence type="ECO:0000259" key="17">
    <source>
        <dbReference type="PROSITE" id="PS50868"/>
    </source>
</evidence>
<feature type="domain" description="MBD" evidence="18">
    <location>
        <begin position="2301"/>
        <end position="2367"/>
    </location>
</feature>
<feature type="region of interest" description="Disordered" evidence="14">
    <location>
        <begin position="1908"/>
        <end position="1954"/>
    </location>
</feature>
<dbReference type="Pfam" id="PF18358">
    <property type="entry name" value="Tudor_4"/>
    <property type="match status" value="1"/>
</dbReference>
<protein>
    <submittedName>
        <fullName evidence="19">Uncharacterized protein</fullName>
    </submittedName>
</protein>
<dbReference type="GO" id="GO:0003677">
    <property type="term" value="F:DNA binding"/>
    <property type="evidence" value="ECO:0007669"/>
    <property type="project" value="InterPro"/>
</dbReference>
<feature type="compositionally biased region" description="Basic and acidic residues" evidence="14">
    <location>
        <begin position="2601"/>
        <end position="2626"/>
    </location>
</feature>
<dbReference type="Pfam" id="PF15927">
    <property type="entry name" value="Casc1_N"/>
    <property type="match status" value="1"/>
</dbReference>
<reference evidence="19" key="1">
    <citation type="journal article" date="2020" name="J Insects Food Feed">
        <title>The yellow mealworm (Tenebrio molitor) genome: a resource for the emerging insects as food and feed industry.</title>
        <authorList>
            <person name="Eriksson T."/>
            <person name="Andere A."/>
            <person name="Kelstrup H."/>
            <person name="Emery V."/>
            <person name="Picard C."/>
        </authorList>
    </citation>
    <scope>NUCLEOTIDE SEQUENCE</scope>
    <source>
        <strain evidence="19">Stoneville</strain>
        <tissue evidence="19">Whole head</tissue>
    </source>
</reference>
<dbReference type="Gene3D" id="3.30.890.10">
    <property type="entry name" value="Methyl-cpg-binding Protein 2, Chain A"/>
    <property type="match status" value="1"/>
</dbReference>
<dbReference type="InterPro" id="IPR022110">
    <property type="entry name" value="CASC1_C"/>
</dbReference>
<reference evidence="19" key="2">
    <citation type="submission" date="2021-08" db="EMBL/GenBank/DDBJ databases">
        <authorList>
            <person name="Eriksson T."/>
        </authorList>
    </citation>
    <scope>NUCLEOTIDE SEQUENCE</scope>
    <source>
        <strain evidence="19">Stoneville</strain>
        <tissue evidence="19">Whole head</tissue>
    </source>
</reference>
<dbReference type="InterPro" id="IPR001214">
    <property type="entry name" value="SET_dom"/>
</dbReference>
<dbReference type="CDD" id="cd10517">
    <property type="entry name" value="SET_SETDB1"/>
    <property type="match status" value="1"/>
</dbReference>
<dbReference type="SUPFAM" id="SSF52058">
    <property type="entry name" value="L domain-like"/>
    <property type="match status" value="1"/>
</dbReference>
<dbReference type="SMART" id="SM00391">
    <property type="entry name" value="MBD"/>
    <property type="match status" value="1"/>
</dbReference>
<evidence type="ECO:0000256" key="11">
    <source>
        <dbReference type="ARBA" id="ARBA00023163"/>
    </source>
</evidence>
<dbReference type="SUPFAM" id="SSF82199">
    <property type="entry name" value="SET domain"/>
    <property type="match status" value="1"/>
</dbReference>
<dbReference type="GO" id="GO:0005694">
    <property type="term" value="C:chromosome"/>
    <property type="evidence" value="ECO:0007669"/>
    <property type="project" value="UniProtKB-SubCell"/>
</dbReference>
<feature type="compositionally biased region" description="Basic residues" evidence="14">
    <location>
        <begin position="153"/>
        <end position="168"/>
    </location>
</feature>
<feature type="compositionally biased region" description="Low complexity" evidence="14">
    <location>
        <begin position="308"/>
        <end position="318"/>
    </location>
</feature>
<evidence type="ECO:0000256" key="4">
    <source>
        <dbReference type="ARBA" id="ARBA00022603"/>
    </source>
</evidence>
<dbReference type="InterPro" id="IPR023247">
    <property type="entry name" value="IC97/Dnai7-like"/>
</dbReference>
<dbReference type="InterPro" id="IPR001739">
    <property type="entry name" value="Methyl_CpG_DNA-bd"/>
</dbReference>
<dbReference type="PROSITE" id="PS50982">
    <property type="entry name" value="MBD"/>
    <property type="match status" value="1"/>
</dbReference>
<dbReference type="Pfam" id="PF13855">
    <property type="entry name" value="LRR_8"/>
    <property type="match status" value="1"/>
</dbReference>
<dbReference type="InterPro" id="IPR041292">
    <property type="entry name" value="Tudor_4"/>
</dbReference>
<dbReference type="SUPFAM" id="SSF54171">
    <property type="entry name" value="DNA-binding domain"/>
    <property type="match status" value="1"/>
</dbReference>
<feature type="compositionally biased region" description="Acidic residues" evidence="14">
    <location>
        <begin position="43"/>
        <end position="55"/>
    </location>
</feature>
<dbReference type="InterPro" id="IPR003616">
    <property type="entry name" value="Post-SET_dom"/>
</dbReference>
<keyword evidence="7" id="KW-0677">Repeat</keyword>
<feature type="compositionally biased region" description="Acidic residues" evidence="14">
    <location>
        <begin position="399"/>
        <end position="412"/>
    </location>
</feature>
<feature type="compositionally biased region" description="Basic and acidic residues" evidence="14">
    <location>
        <begin position="120"/>
        <end position="133"/>
    </location>
</feature>
<feature type="coiled-coil region" evidence="13">
    <location>
        <begin position="1829"/>
        <end position="1860"/>
    </location>
</feature>
<dbReference type="GO" id="GO:0032259">
    <property type="term" value="P:methylation"/>
    <property type="evidence" value="ECO:0007669"/>
    <property type="project" value="UniProtKB-KW"/>
</dbReference>
<accession>A0A8J6HEI9</accession>
<evidence type="ECO:0000259" key="18">
    <source>
        <dbReference type="PROSITE" id="PS50982"/>
    </source>
</evidence>
<dbReference type="InterPro" id="IPR032675">
    <property type="entry name" value="LRR_dom_sf"/>
</dbReference>
<dbReference type="GO" id="GO:0008017">
    <property type="term" value="F:microtubule binding"/>
    <property type="evidence" value="ECO:0007669"/>
    <property type="project" value="TreeGrafter"/>
</dbReference>
<feature type="region of interest" description="Disordered" evidence="14">
    <location>
        <begin position="2546"/>
        <end position="2626"/>
    </location>
</feature>
<dbReference type="PROSITE" id="PS50868">
    <property type="entry name" value="POST_SET"/>
    <property type="match status" value="1"/>
</dbReference>
<feature type="compositionally biased region" description="Basic residues" evidence="14">
    <location>
        <begin position="425"/>
        <end position="440"/>
    </location>
</feature>
<evidence type="ECO:0000313" key="19">
    <source>
        <dbReference type="EMBL" id="KAH0813106.1"/>
    </source>
</evidence>
<keyword evidence="4" id="KW-0489">Methyltransferase</keyword>
<dbReference type="GO" id="GO:0008270">
    <property type="term" value="F:zinc ion binding"/>
    <property type="evidence" value="ECO:0007669"/>
    <property type="project" value="InterPro"/>
</dbReference>
<feature type="compositionally biased region" description="Basic and acidic residues" evidence="14">
    <location>
        <begin position="175"/>
        <end position="240"/>
    </location>
</feature>
<evidence type="ECO:0000256" key="5">
    <source>
        <dbReference type="ARBA" id="ARBA00022679"/>
    </source>
</evidence>
<dbReference type="InterPro" id="IPR007728">
    <property type="entry name" value="Pre-SET_dom"/>
</dbReference>
<evidence type="ECO:0000256" key="10">
    <source>
        <dbReference type="ARBA" id="ARBA00023054"/>
    </source>
</evidence>
<feature type="compositionally biased region" description="Basic residues" evidence="14">
    <location>
        <begin position="257"/>
        <end position="271"/>
    </location>
</feature>
<dbReference type="CDD" id="cd01395">
    <property type="entry name" value="HMT_MBD"/>
    <property type="match status" value="1"/>
</dbReference>
<keyword evidence="6" id="KW-0949">S-adenosyl-L-methionine</keyword>
<dbReference type="InterPro" id="IPR047232">
    <property type="entry name" value="SETDB1/2-like_MBD"/>
</dbReference>
<dbReference type="Pfam" id="PF05033">
    <property type="entry name" value="Pre-SET"/>
    <property type="match status" value="1"/>
</dbReference>
<evidence type="ECO:0000259" key="15">
    <source>
        <dbReference type="PROSITE" id="PS50280"/>
    </source>
</evidence>
<feature type="compositionally biased region" description="Basic residues" evidence="14">
    <location>
        <begin position="455"/>
        <end position="468"/>
    </location>
</feature>
<dbReference type="InterPro" id="IPR046341">
    <property type="entry name" value="SET_dom_sf"/>
</dbReference>
<keyword evidence="11" id="KW-0804">Transcription</keyword>
<dbReference type="GO" id="GO:0005930">
    <property type="term" value="C:axoneme"/>
    <property type="evidence" value="ECO:0007669"/>
    <property type="project" value="TreeGrafter"/>
</dbReference>
<feature type="compositionally biased region" description="Basic and acidic residues" evidence="14">
    <location>
        <begin position="1938"/>
        <end position="1949"/>
    </location>
</feature>
<dbReference type="SMART" id="SM00333">
    <property type="entry name" value="TUDOR"/>
    <property type="match status" value="2"/>
</dbReference>
<dbReference type="InterPro" id="IPR016177">
    <property type="entry name" value="DNA-bd_dom_sf"/>
</dbReference>
<feature type="region of interest" description="Disordered" evidence="14">
    <location>
        <begin position="836"/>
        <end position="869"/>
    </location>
</feature>
<dbReference type="Pfam" id="PF18359">
    <property type="entry name" value="Tudor_5"/>
    <property type="match status" value="1"/>
</dbReference>
<feature type="region of interest" description="Disordered" evidence="14">
    <location>
        <begin position="2650"/>
        <end position="2675"/>
    </location>
</feature>
<feature type="domain" description="Pre-SET" evidence="16">
    <location>
        <begin position="2428"/>
        <end position="2500"/>
    </location>
</feature>
<feature type="compositionally biased region" description="Polar residues" evidence="14">
    <location>
        <begin position="372"/>
        <end position="381"/>
    </location>
</feature>
<evidence type="ECO:0000256" key="3">
    <source>
        <dbReference type="ARBA" id="ARBA00022491"/>
    </source>
</evidence>
<feature type="compositionally biased region" description="Basic residues" evidence="14">
    <location>
        <begin position="1"/>
        <end position="11"/>
    </location>
</feature>